<sequence>MNEIVRQPAADPNWNGSPTHCVSIARESPETGQIAFALVSALSKLRNPPRNRSVEVSTRGGGKYSFRYATLDKILDMARPVLAAEGLVLFQPISTNEKGGLVLVTRLLHRSGEWMETSIPLPTPGGDPQSFGSAVTYLRRYAVTALLGIASDEDDDANRAAGNHLKDVTPRHERLRDEAGRSTDPVQALTAKAKGARDVDDGTDLLRSWAAAAATTEALRGKPEWEQLVRHVGVGLRNSLGQMCASAFVRAARLTGLEDVENFETAWGGEWAHTLMMMQEEAPETYRALQSHVVSQIRRARRAAAEAGAAGAAGLGEGAAVEDGPHAEDAAAKPSAGGRSAVSEGGPRRAARGSAAGAERRRTETVS</sequence>
<feature type="region of interest" description="Disordered" evidence="1">
    <location>
        <begin position="316"/>
        <end position="367"/>
    </location>
</feature>
<gene>
    <name evidence="2" type="ORF">AVDCRST_MAG08-1251</name>
</gene>
<name>A0A6J4HUT8_9PROT</name>
<evidence type="ECO:0000313" key="2">
    <source>
        <dbReference type="EMBL" id="CAA9233496.1"/>
    </source>
</evidence>
<dbReference type="Pfam" id="PF04404">
    <property type="entry name" value="ERF"/>
    <property type="match status" value="1"/>
</dbReference>
<proteinExistence type="predicted"/>
<dbReference type="AlphaFoldDB" id="A0A6J4HUT8"/>
<dbReference type="EMBL" id="CADCTG010000119">
    <property type="protein sequence ID" value="CAA9233496.1"/>
    <property type="molecule type" value="Genomic_DNA"/>
</dbReference>
<organism evidence="2">
    <name type="scientific">uncultured Acetobacteraceae bacterium</name>
    <dbReference type="NCBI Taxonomy" id="169975"/>
    <lineage>
        <taxon>Bacteria</taxon>
        <taxon>Pseudomonadati</taxon>
        <taxon>Pseudomonadota</taxon>
        <taxon>Alphaproteobacteria</taxon>
        <taxon>Acetobacterales</taxon>
        <taxon>Acetobacteraceae</taxon>
        <taxon>environmental samples</taxon>
    </lineage>
</organism>
<evidence type="ECO:0000256" key="1">
    <source>
        <dbReference type="SAM" id="MobiDB-lite"/>
    </source>
</evidence>
<accession>A0A6J4HUT8</accession>
<protein>
    <submittedName>
        <fullName evidence="2">Uncharacterized protein</fullName>
    </submittedName>
</protein>
<dbReference type="InterPro" id="IPR007499">
    <property type="entry name" value="ERF_bacteria_virus"/>
</dbReference>
<reference evidence="2" key="1">
    <citation type="submission" date="2020-02" db="EMBL/GenBank/DDBJ databases">
        <authorList>
            <person name="Meier V. D."/>
        </authorList>
    </citation>
    <scope>NUCLEOTIDE SEQUENCE</scope>
    <source>
        <strain evidence="2">AVDCRST_MAG08</strain>
    </source>
</reference>
<feature type="compositionally biased region" description="Basic and acidic residues" evidence="1">
    <location>
        <begin position="358"/>
        <end position="367"/>
    </location>
</feature>